<name>A0AB37HSQ6_MAMSC</name>
<dbReference type="EMBL" id="CP069389">
    <property type="protein sequence ID" value="QRN90749.1"/>
    <property type="molecule type" value="Genomic_DNA"/>
</dbReference>
<protein>
    <submittedName>
        <fullName evidence="2">Uncharacterized protein</fullName>
    </submittedName>
</protein>
<evidence type="ECO:0000313" key="2">
    <source>
        <dbReference type="EMBL" id="QRN90749.1"/>
    </source>
</evidence>
<reference evidence="2" key="1">
    <citation type="submission" date="2021-02" db="EMBL/GenBank/DDBJ databases">
        <title>cfr and optrA-positive Staphylococcus spp.</title>
        <authorList>
            <person name="Chen L."/>
        </authorList>
    </citation>
    <scope>NUCLEOTIDE SEQUENCE</scope>
    <source>
        <strain evidence="2">GDQ20D70P</strain>
    </source>
</reference>
<evidence type="ECO:0000256" key="1">
    <source>
        <dbReference type="SAM" id="Coils"/>
    </source>
</evidence>
<keyword evidence="1" id="KW-0175">Coiled coil</keyword>
<dbReference type="RefSeq" id="WP_204178127.1">
    <property type="nucleotide sequence ID" value="NZ_CP069389.1"/>
</dbReference>
<organism evidence="2 3">
    <name type="scientific">Mammaliicoccus sciuri</name>
    <name type="common">Staphylococcus sciuri</name>
    <dbReference type="NCBI Taxonomy" id="1296"/>
    <lineage>
        <taxon>Bacteria</taxon>
        <taxon>Bacillati</taxon>
        <taxon>Bacillota</taxon>
        <taxon>Bacilli</taxon>
        <taxon>Bacillales</taxon>
        <taxon>Staphylococcaceae</taxon>
        <taxon>Mammaliicoccus</taxon>
    </lineage>
</organism>
<proteinExistence type="predicted"/>
<evidence type="ECO:0000313" key="3">
    <source>
        <dbReference type="Proteomes" id="UP000640299"/>
    </source>
</evidence>
<dbReference type="AlphaFoldDB" id="A0AB37HSQ6"/>
<accession>A0AB37HSQ6</accession>
<gene>
    <name evidence="2" type="ORF">JRU67_11930</name>
</gene>
<feature type="coiled-coil region" evidence="1">
    <location>
        <begin position="128"/>
        <end position="155"/>
    </location>
</feature>
<sequence length="169" mass="20629">MSRKYHVTQHAIERYWQRVHIGKTRNDMYNWISQAIENGIFINTDEEEQKHYYRFNEYKIVLSFDNKVITISYYYSQDLKEFKKDINAAIIKKFKKQLKPYLKIEKDTLINMYEAKIKRLKARSPKVKETLDETIEELERDLKSARHNINDILKVSHKYYLTKKELIEE</sequence>
<dbReference type="Proteomes" id="UP000640299">
    <property type="component" value="Chromosome"/>
</dbReference>